<name>A0AAV2DW37_9ROSI</name>
<dbReference type="InterPro" id="IPR052929">
    <property type="entry name" value="RNase_H-like_EbsB-rel"/>
</dbReference>
<feature type="domain" description="RNase H type-1" evidence="1">
    <location>
        <begin position="8"/>
        <end position="126"/>
    </location>
</feature>
<evidence type="ECO:0000313" key="3">
    <source>
        <dbReference type="Proteomes" id="UP001497516"/>
    </source>
</evidence>
<dbReference type="GO" id="GO:0003676">
    <property type="term" value="F:nucleic acid binding"/>
    <property type="evidence" value="ECO:0007669"/>
    <property type="project" value="InterPro"/>
</dbReference>
<protein>
    <recommendedName>
        <fullName evidence="1">RNase H type-1 domain-containing protein</fullName>
    </recommendedName>
</protein>
<evidence type="ECO:0000259" key="1">
    <source>
        <dbReference type="Pfam" id="PF13456"/>
    </source>
</evidence>
<dbReference type="InterPro" id="IPR012337">
    <property type="entry name" value="RNaseH-like_sf"/>
</dbReference>
<dbReference type="AlphaFoldDB" id="A0AAV2DW37"/>
<reference evidence="2 3" key="1">
    <citation type="submission" date="2024-04" db="EMBL/GenBank/DDBJ databases">
        <authorList>
            <person name="Fracassetti M."/>
        </authorList>
    </citation>
    <scope>NUCLEOTIDE SEQUENCE [LARGE SCALE GENOMIC DNA]</scope>
</reference>
<accession>A0AAV2DW37</accession>
<organism evidence="2 3">
    <name type="scientific">Linum trigynum</name>
    <dbReference type="NCBI Taxonomy" id="586398"/>
    <lineage>
        <taxon>Eukaryota</taxon>
        <taxon>Viridiplantae</taxon>
        <taxon>Streptophyta</taxon>
        <taxon>Embryophyta</taxon>
        <taxon>Tracheophyta</taxon>
        <taxon>Spermatophyta</taxon>
        <taxon>Magnoliopsida</taxon>
        <taxon>eudicotyledons</taxon>
        <taxon>Gunneridae</taxon>
        <taxon>Pentapetalae</taxon>
        <taxon>rosids</taxon>
        <taxon>fabids</taxon>
        <taxon>Malpighiales</taxon>
        <taxon>Linaceae</taxon>
        <taxon>Linum</taxon>
    </lineage>
</organism>
<dbReference type="Proteomes" id="UP001497516">
    <property type="component" value="Chromosome 3"/>
</dbReference>
<dbReference type="Gene3D" id="3.30.420.10">
    <property type="entry name" value="Ribonuclease H-like superfamily/Ribonuclease H"/>
    <property type="match status" value="1"/>
</dbReference>
<dbReference type="PANTHER" id="PTHR47074:SF48">
    <property type="entry name" value="POLYNUCLEOTIDYL TRANSFERASE, RIBONUCLEASE H-LIKE SUPERFAMILY PROTEIN"/>
    <property type="match status" value="1"/>
</dbReference>
<dbReference type="Pfam" id="PF13456">
    <property type="entry name" value="RVT_3"/>
    <property type="match status" value="1"/>
</dbReference>
<dbReference type="InterPro" id="IPR036397">
    <property type="entry name" value="RNaseH_sf"/>
</dbReference>
<keyword evidence="3" id="KW-1185">Reference proteome</keyword>
<gene>
    <name evidence="2" type="ORF">LTRI10_LOCUS19338</name>
</gene>
<dbReference type="PANTHER" id="PTHR47074">
    <property type="entry name" value="BNAC02G40300D PROTEIN"/>
    <property type="match status" value="1"/>
</dbReference>
<dbReference type="InterPro" id="IPR002156">
    <property type="entry name" value="RNaseH_domain"/>
</dbReference>
<dbReference type="SUPFAM" id="SSF53098">
    <property type="entry name" value="Ribonuclease H-like"/>
    <property type="match status" value="1"/>
</dbReference>
<proteinExistence type="predicted"/>
<sequence>MVVCMWDAATRSGSHAAGGMVILNLARDILMAKGVQFPGIDDPAVVELLVLREAMLWCLEHGFAVVRLEGDAKVIIDKIRQADTSDNQMGAVLDEVVQYFAAHPGLSVRFVVRRYNRVAHEVARKALSLYPTLCRFFDFQTWLESRV</sequence>
<dbReference type="EMBL" id="OZ034816">
    <property type="protein sequence ID" value="CAL1377707.1"/>
    <property type="molecule type" value="Genomic_DNA"/>
</dbReference>
<dbReference type="GO" id="GO:0004523">
    <property type="term" value="F:RNA-DNA hybrid ribonuclease activity"/>
    <property type="evidence" value="ECO:0007669"/>
    <property type="project" value="InterPro"/>
</dbReference>
<evidence type="ECO:0000313" key="2">
    <source>
        <dbReference type="EMBL" id="CAL1377707.1"/>
    </source>
</evidence>